<sequence length="309" mass="33505">MYDEVNNKVDVVGIGVSTIDMFTVVDAFPKTREVQKASNMVLDGGGPVATAMVTLAKLGAKTIMIDNLGDDWSGLLIAEDFKKYNVQTHCLEIFSEQTSSIANILVEKDTGIRAILYHPGSVPEIKDITKYTHIIQGAKVLHLNGRHLEASLAAIDIAKHAGVKISFDGGANRYNQNMRQIVPKVDICILAKEFAFAYTGETKIDRAGETLIKSGLELVGITDGINGSWVFDNDIGVFHQPAFKMDNVVDTTGCGDSYHGGFLYGILHNMSLKKCAEFASAVAALNTQALGGRKGLPSLKTVEMFLRNH</sequence>
<dbReference type="PANTHER" id="PTHR42774">
    <property type="entry name" value="PHOSPHOTRANSFERASE SYSTEM TRANSPORT PROTEIN"/>
    <property type="match status" value="1"/>
</dbReference>
<dbReference type="InterPro" id="IPR052562">
    <property type="entry name" value="Ketohexokinase-related"/>
</dbReference>
<dbReference type="EMBL" id="FOTS01000009">
    <property type="protein sequence ID" value="SFL57107.1"/>
    <property type="molecule type" value="Genomic_DNA"/>
</dbReference>
<proteinExistence type="predicted"/>
<dbReference type="PANTHER" id="PTHR42774:SF3">
    <property type="entry name" value="KETOHEXOKINASE"/>
    <property type="match status" value="1"/>
</dbReference>
<accession>A0A1I4ISR6</accession>
<feature type="domain" description="Carbohydrate kinase PfkB" evidence="1">
    <location>
        <begin position="11"/>
        <end position="297"/>
    </location>
</feature>
<reference evidence="3" key="1">
    <citation type="submission" date="2016-10" db="EMBL/GenBank/DDBJ databases">
        <authorList>
            <person name="Varghese N."/>
            <person name="Submissions S."/>
        </authorList>
    </citation>
    <scope>NUCLEOTIDE SEQUENCE [LARGE SCALE GENOMIC DNA]</scope>
    <source>
        <strain evidence="3">DSM 13327</strain>
    </source>
</reference>
<evidence type="ECO:0000313" key="3">
    <source>
        <dbReference type="Proteomes" id="UP000199520"/>
    </source>
</evidence>
<dbReference type="InterPro" id="IPR011611">
    <property type="entry name" value="PfkB_dom"/>
</dbReference>
<dbReference type="AlphaFoldDB" id="A0A1I4ISR6"/>
<dbReference type="STRING" id="1123291.SAMN04490355_100969"/>
<keyword evidence="3" id="KW-1185">Reference proteome</keyword>
<protein>
    <submittedName>
        <fullName evidence="2">Sugar or nucleoside kinase, ribokinase family</fullName>
    </submittedName>
</protein>
<gene>
    <name evidence="2" type="ORF">SAMN04490355_100969</name>
</gene>
<dbReference type="Proteomes" id="UP000199520">
    <property type="component" value="Unassembled WGS sequence"/>
</dbReference>
<evidence type="ECO:0000259" key="1">
    <source>
        <dbReference type="Pfam" id="PF00294"/>
    </source>
</evidence>
<dbReference type="GO" id="GO:0016301">
    <property type="term" value="F:kinase activity"/>
    <property type="evidence" value="ECO:0007669"/>
    <property type="project" value="UniProtKB-KW"/>
</dbReference>
<dbReference type="InterPro" id="IPR029056">
    <property type="entry name" value="Ribokinase-like"/>
</dbReference>
<dbReference type="Pfam" id="PF00294">
    <property type="entry name" value="PfkB"/>
    <property type="match status" value="1"/>
</dbReference>
<evidence type="ECO:0000313" key="2">
    <source>
        <dbReference type="EMBL" id="SFL57107.1"/>
    </source>
</evidence>
<dbReference type="Gene3D" id="3.40.1190.20">
    <property type="match status" value="1"/>
</dbReference>
<dbReference type="OrthoDB" id="9813569at2"/>
<keyword evidence="2" id="KW-0808">Transferase</keyword>
<name>A0A1I4ISR6_9FIRM</name>
<keyword evidence="2" id="KW-0418">Kinase</keyword>
<organism evidence="2 3">
    <name type="scientific">Pelosinus propionicus DSM 13327</name>
    <dbReference type="NCBI Taxonomy" id="1123291"/>
    <lineage>
        <taxon>Bacteria</taxon>
        <taxon>Bacillati</taxon>
        <taxon>Bacillota</taxon>
        <taxon>Negativicutes</taxon>
        <taxon>Selenomonadales</taxon>
        <taxon>Sporomusaceae</taxon>
        <taxon>Pelosinus</taxon>
    </lineage>
</organism>
<dbReference type="SUPFAM" id="SSF53613">
    <property type="entry name" value="Ribokinase-like"/>
    <property type="match status" value="1"/>
</dbReference>